<dbReference type="KEGG" id="sns:VC03_03775"/>
<evidence type="ECO:0000313" key="2">
    <source>
        <dbReference type="EMBL" id="AKC95628.1"/>
    </source>
</evidence>
<sequence length="170" mass="20184">MKVLNIRFRKTKKVYPFIVQDEGKYSKGDYVIVETIRGDQIGTVISKSEIQAGTDEVSDDIKIREVKRKLSEKEIKTLDELDKKADEAYFKCKKIVKKILPEMNLVIGEYTFGEEKLIFYFTAEERLDFRELVREVNKAFNRRVEFYQIKQNDEGRILNAFGRYGKELYW</sequence>
<feature type="domain" description="PSP1 C-terminal" evidence="1">
    <location>
        <begin position="64"/>
        <end position="149"/>
    </location>
</feature>
<accession>A0A0E3UUT9</accession>
<dbReference type="InterPro" id="IPR047767">
    <property type="entry name" value="PSP1-like"/>
</dbReference>
<dbReference type="AlphaFoldDB" id="A0A0E3UUT9"/>
<dbReference type="OrthoDB" id="9779344at2"/>
<dbReference type="InterPro" id="IPR007557">
    <property type="entry name" value="PSP1_C"/>
</dbReference>
<evidence type="ECO:0000259" key="1">
    <source>
        <dbReference type="PROSITE" id="PS51411"/>
    </source>
</evidence>
<dbReference type="Proteomes" id="UP000033103">
    <property type="component" value="Chromosome"/>
</dbReference>
<organism evidence="2 3">
    <name type="scientific">Sneathia vaginalis</name>
    <dbReference type="NCBI Taxonomy" id="187101"/>
    <lineage>
        <taxon>Bacteria</taxon>
        <taxon>Fusobacteriati</taxon>
        <taxon>Fusobacteriota</taxon>
        <taxon>Fusobacteriia</taxon>
        <taxon>Fusobacteriales</taxon>
        <taxon>Leptotrichiaceae</taxon>
        <taxon>Sneathia</taxon>
    </lineage>
</organism>
<evidence type="ECO:0000313" key="3">
    <source>
        <dbReference type="Proteomes" id="UP000033103"/>
    </source>
</evidence>
<dbReference type="PATRIC" id="fig|1069640.6.peg.746"/>
<protein>
    <recommendedName>
        <fullName evidence="1">PSP1 C-terminal domain-containing protein</fullName>
    </recommendedName>
</protein>
<dbReference type="GO" id="GO:0005737">
    <property type="term" value="C:cytoplasm"/>
    <property type="evidence" value="ECO:0007669"/>
    <property type="project" value="TreeGrafter"/>
</dbReference>
<dbReference type="PANTHER" id="PTHR43830">
    <property type="entry name" value="PROTEIN PSP1"/>
    <property type="match status" value="1"/>
</dbReference>
<name>A0A0E3UUT9_9FUSO</name>
<dbReference type="PROSITE" id="PS51411">
    <property type="entry name" value="PSP1_C"/>
    <property type="match status" value="1"/>
</dbReference>
<dbReference type="HOGENOM" id="CLU_033149_2_0_0"/>
<dbReference type="PANTHER" id="PTHR43830:SF3">
    <property type="entry name" value="PROTEIN PSP1"/>
    <property type="match status" value="1"/>
</dbReference>
<dbReference type="NCBIfam" id="NF041131">
    <property type="entry name" value="RicT_YaaT_fam"/>
    <property type="match status" value="1"/>
</dbReference>
<dbReference type="Pfam" id="PF04468">
    <property type="entry name" value="PSP1"/>
    <property type="match status" value="1"/>
</dbReference>
<gene>
    <name evidence="2" type="ORF">VC03_03775</name>
</gene>
<reference evidence="2 3" key="1">
    <citation type="journal article" date="2012" name="BMC Genomics">
        <title>Genomic sequence analysis and characterization of Sneathia amnii sp. nov.</title>
        <authorList>
            <consortium name="Vaginal Microbiome Consortium (additional members)"/>
            <person name="Harwich M.D.Jr."/>
            <person name="Serrano M.G."/>
            <person name="Fettweis J.M."/>
            <person name="Alves J.M."/>
            <person name="Reimers M.A."/>
            <person name="Buck G.A."/>
            <person name="Jefferson K.K."/>
        </authorList>
    </citation>
    <scope>NUCLEOTIDE SEQUENCE [LARGE SCALE GENOMIC DNA]</scope>
    <source>
        <strain evidence="2 3">SN35</strain>
    </source>
</reference>
<proteinExistence type="predicted"/>
<dbReference type="RefSeq" id="WP_046328734.1">
    <property type="nucleotide sequence ID" value="NZ_CAUPIC010000002.1"/>
</dbReference>
<keyword evidence="3" id="KW-1185">Reference proteome</keyword>
<dbReference type="EMBL" id="CP011280">
    <property type="protein sequence ID" value="AKC95628.1"/>
    <property type="molecule type" value="Genomic_DNA"/>
</dbReference>
<dbReference type="STRING" id="187101.VC03_03775"/>